<dbReference type="AlphaFoldDB" id="A0A5B0P1U6"/>
<comment type="caution">
    <text evidence="2">The sequence shown here is derived from an EMBL/GenBank/DDBJ whole genome shotgun (WGS) entry which is preliminary data.</text>
</comment>
<dbReference type="OrthoDB" id="49016at2759"/>
<dbReference type="InterPro" id="IPR050550">
    <property type="entry name" value="SEC23_SEC24_subfamily"/>
</dbReference>
<dbReference type="GO" id="GO:0070971">
    <property type="term" value="C:endoplasmic reticulum exit site"/>
    <property type="evidence" value="ECO:0007669"/>
    <property type="project" value="TreeGrafter"/>
</dbReference>
<gene>
    <name evidence="2" type="primary">SEC24_2</name>
    <name evidence="2" type="ORF">PGT21_006774</name>
</gene>
<dbReference type="GO" id="GO:0008270">
    <property type="term" value="F:zinc ion binding"/>
    <property type="evidence" value="ECO:0007669"/>
    <property type="project" value="TreeGrafter"/>
</dbReference>
<evidence type="ECO:0000313" key="3">
    <source>
        <dbReference type="Proteomes" id="UP000324748"/>
    </source>
</evidence>
<dbReference type="InterPro" id="IPR036465">
    <property type="entry name" value="vWFA_dom_sf"/>
</dbReference>
<evidence type="ECO:0000259" key="1">
    <source>
        <dbReference type="Pfam" id="PF04811"/>
    </source>
</evidence>
<dbReference type="Pfam" id="PF04811">
    <property type="entry name" value="Sec23_trunk"/>
    <property type="match status" value="1"/>
</dbReference>
<dbReference type="GO" id="GO:0006886">
    <property type="term" value="P:intracellular protein transport"/>
    <property type="evidence" value="ECO:0007669"/>
    <property type="project" value="InterPro"/>
</dbReference>
<dbReference type="EMBL" id="VSWC01000079">
    <property type="protein sequence ID" value="KAA1094029.1"/>
    <property type="molecule type" value="Genomic_DNA"/>
</dbReference>
<dbReference type="Gene3D" id="2.60.40.1670">
    <property type="entry name" value="beta-sandwich domain of Sec23/24"/>
    <property type="match status" value="1"/>
</dbReference>
<organism evidence="2 3">
    <name type="scientific">Puccinia graminis f. sp. tritici</name>
    <dbReference type="NCBI Taxonomy" id="56615"/>
    <lineage>
        <taxon>Eukaryota</taxon>
        <taxon>Fungi</taxon>
        <taxon>Dikarya</taxon>
        <taxon>Basidiomycota</taxon>
        <taxon>Pucciniomycotina</taxon>
        <taxon>Pucciniomycetes</taxon>
        <taxon>Pucciniales</taxon>
        <taxon>Pucciniaceae</taxon>
        <taxon>Puccinia</taxon>
    </lineage>
</organism>
<name>A0A5B0P1U6_PUCGR</name>
<evidence type="ECO:0000313" key="2">
    <source>
        <dbReference type="EMBL" id="KAA1094029.1"/>
    </source>
</evidence>
<dbReference type="GO" id="GO:0000149">
    <property type="term" value="F:SNARE binding"/>
    <property type="evidence" value="ECO:0007669"/>
    <property type="project" value="TreeGrafter"/>
</dbReference>
<dbReference type="SUPFAM" id="SSF53300">
    <property type="entry name" value="vWA-like"/>
    <property type="match status" value="1"/>
</dbReference>
<dbReference type="PANTHER" id="PTHR13803:SF39">
    <property type="entry name" value="SECRETORY 24AB, ISOFORM A"/>
    <property type="match status" value="1"/>
</dbReference>
<accession>A0A5B0P1U6</accession>
<reference evidence="2 3" key="1">
    <citation type="submission" date="2019-05" db="EMBL/GenBank/DDBJ databases">
        <title>Emergence of the Ug99 lineage of the wheat stem rust pathogen through somatic hybridization.</title>
        <authorList>
            <person name="Li F."/>
            <person name="Upadhyaya N.M."/>
            <person name="Sperschneider J."/>
            <person name="Matny O."/>
            <person name="Nguyen-Phuc H."/>
            <person name="Mago R."/>
            <person name="Raley C."/>
            <person name="Miller M.E."/>
            <person name="Silverstein K.A.T."/>
            <person name="Henningsen E."/>
            <person name="Hirsch C.D."/>
            <person name="Visser B."/>
            <person name="Pretorius Z.A."/>
            <person name="Steffenson B.J."/>
            <person name="Schwessinger B."/>
            <person name="Dodds P.N."/>
            <person name="Figueroa M."/>
        </authorList>
    </citation>
    <scope>NUCLEOTIDE SEQUENCE [LARGE SCALE GENOMIC DNA]</scope>
    <source>
        <strain evidence="2">21-0</strain>
    </source>
</reference>
<sequence length="150" mass="16378">MVLSASLPSLGPGALKAREDPKVLGTSKESSLLQAATGFYKSFAIDCSRSQVSVDMWLFSSVYADVASLSCLPRYTGGNTYFYPAFNAARAEDALKFAHEFGQVLASPIALEAVMRVRASRGKWPLFNSSISLFFFTHCFSFDCCFLLAI</sequence>
<proteinExistence type="predicted"/>
<keyword evidence="3" id="KW-1185">Reference proteome</keyword>
<protein>
    <submittedName>
        <fullName evidence="2">COPII subunit</fullName>
    </submittedName>
</protein>
<dbReference type="GO" id="GO:0090110">
    <property type="term" value="P:COPII-coated vesicle cargo loading"/>
    <property type="evidence" value="ECO:0007669"/>
    <property type="project" value="TreeGrafter"/>
</dbReference>
<dbReference type="Proteomes" id="UP000324748">
    <property type="component" value="Unassembled WGS sequence"/>
</dbReference>
<dbReference type="GO" id="GO:0030127">
    <property type="term" value="C:COPII vesicle coat"/>
    <property type="evidence" value="ECO:0007669"/>
    <property type="project" value="InterPro"/>
</dbReference>
<dbReference type="InterPro" id="IPR006896">
    <property type="entry name" value="Sec23/24_trunk_dom"/>
</dbReference>
<dbReference type="Gene3D" id="3.40.50.410">
    <property type="entry name" value="von Willebrand factor, type A domain"/>
    <property type="match status" value="1"/>
</dbReference>
<dbReference type="PANTHER" id="PTHR13803">
    <property type="entry name" value="SEC24-RELATED PROTEIN"/>
    <property type="match status" value="1"/>
</dbReference>
<feature type="domain" description="Sec23/Sec24 trunk" evidence="1">
    <location>
        <begin position="1"/>
        <end position="103"/>
    </location>
</feature>